<keyword evidence="3 6" id="KW-0479">Metal-binding</keyword>
<feature type="domain" description="Cytochrome b5 heme-binding" evidence="7">
    <location>
        <begin position="1"/>
        <end position="93"/>
    </location>
</feature>
<dbReference type="Gene3D" id="3.20.20.70">
    <property type="entry name" value="Aldolase class I"/>
    <property type="match status" value="1"/>
</dbReference>
<evidence type="ECO:0000256" key="3">
    <source>
        <dbReference type="ARBA" id="ARBA00022723"/>
    </source>
</evidence>
<dbReference type="EMBL" id="JACAZI010000012">
    <property type="protein sequence ID" value="KAF7347723.1"/>
    <property type="molecule type" value="Genomic_DNA"/>
</dbReference>
<dbReference type="GO" id="GO:0020037">
    <property type="term" value="F:heme binding"/>
    <property type="evidence" value="ECO:0007669"/>
    <property type="project" value="UniProtKB-UniRule"/>
</dbReference>
<keyword evidence="4" id="KW-0560">Oxidoreductase</keyword>
<dbReference type="InterPro" id="IPR001199">
    <property type="entry name" value="Cyt_B5-like_heme/steroid-bd"/>
</dbReference>
<dbReference type="InterPro" id="IPR036400">
    <property type="entry name" value="Cyt_B5-like_heme/steroid_sf"/>
</dbReference>
<dbReference type="SUPFAM" id="SSF51395">
    <property type="entry name" value="FMN-linked oxidoreductases"/>
    <property type="match status" value="1"/>
</dbReference>
<dbReference type="GO" id="GO:0006089">
    <property type="term" value="P:lactate metabolic process"/>
    <property type="evidence" value="ECO:0007669"/>
    <property type="project" value="TreeGrafter"/>
</dbReference>
<comment type="caution">
    <text evidence="9">The sequence shown here is derived from an EMBL/GenBank/DDBJ whole genome shotgun (WGS) entry which is preliminary data.</text>
</comment>
<evidence type="ECO:0000256" key="4">
    <source>
        <dbReference type="ARBA" id="ARBA00023002"/>
    </source>
</evidence>
<evidence type="ECO:0000313" key="9">
    <source>
        <dbReference type="EMBL" id="KAF7347723.1"/>
    </source>
</evidence>
<dbReference type="PROSITE" id="PS50255">
    <property type="entry name" value="CYTOCHROME_B5_2"/>
    <property type="match status" value="1"/>
</dbReference>
<keyword evidence="2 6" id="KW-0349">Heme</keyword>
<comment type="similarity">
    <text evidence="6">Belongs to the cytochrome b5 family.</text>
</comment>
<dbReference type="InterPro" id="IPR000262">
    <property type="entry name" value="FMN-dep_DH"/>
</dbReference>
<evidence type="ECO:0000259" key="8">
    <source>
        <dbReference type="PROSITE" id="PS51349"/>
    </source>
</evidence>
<evidence type="ECO:0000256" key="2">
    <source>
        <dbReference type="ARBA" id="ARBA00022617"/>
    </source>
</evidence>
<evidence type="ECO:0000259" key="7">
    <source>
        <dbReference type="PROSITE" id="PS50255"/>
    </source>
</evidence>
<gene>
    <name evidence="9" type="ORF">MVEN_01529500</name>
</gene>
<evidence type="ECO:0000256" key="5">
    <source>
        <dbReference type="ARBA" id="ARBA00023004"/>
    </source>
</evidence>
<accession>A0A8H6XUD7</accession>
<evidence type="ECO:0008006" key="11">
    <source>
        <dbReference type="Google" id="ProtNLM"/>
    </source>
</evidence>
<dbReference type="Pfam" id="PF01070">
    <property type="entry name" value="FMN_dh"/>
    <property type="match status" value="1"/>
</dbReference>
<evidence type="ECO:0000256" key="1">
    <source>
        <dbReference type="ARBA" id="ARBA00001917"/>
    </source>
</evidence>
<proteinExistence type="inferred from homology"/>
<evidence type="ECO:0000313" key="10">
    <source>
        <dbReference type="Proteomes" id="UP000620124"/>
    </source>
</evidence>
<name>A0A8H6XUD7_9AGAR</name>
<dbReference type="Proteomes" id="UP000620124">
    <property type="component" value="Unassembled WGS sequence"/>
</dbReference>
<dbReference type="Gene3D" id="3.10.120.10">
    <property type="entry name" value="Cytochrome b5-like heme/steroid binding domain"/>
    <property type="match status" value="1"/>
</dbReference>
<dbReference type="InterPro" id="IPR018506">
    <property type="entry name" value="Cyt_B5_heme-BS"/>
</dbReference>
<keyword evidence="5 6" id="KW-0408">Iron</keyword>
<dbReference type="InterPro" id="IPR013785">
    <property type="entry name" value="Aldolase_TIM"/>
</dbReference>
<evidence type="ECO:0000256" key="6">
    <source>
        <dbReference type="RuleBase" id="RU362121"/>
    </source>
</evidence>
<dbReference type="InterPro" id="IPR037396">
    <property type="entry name" value="FMN_HAD"/>
</dbReference>
<sequence length="499" mass="55111">MWSLEQVALHNKPSDCWVIIKNHVYVALHSLTPVLYTLTQSQDVTDFLQEHPGGSKIILKYAGRDATSAYEPIHPPDALEKNLPSSKHLGSLSASAAQSVANDQQNRKKTKDELRVEQALLQRPPLVRILSLADMEVVARNVLSHKAEAYYSSAADDCISKCLTYLLASQITFREMRPLNNNFRLQGVNTCVCLRALLSQNLVTREVNISRGATSTGIIQMVSSNASNSYAEIIQAAPTSQPLFFQLYKNTNDAVAEKRIREVEQLGYKAIFLTVDAVVPGNREKDIKSPWVVEDLERGTPKVHVEGEGEGGGDTILGTAGGLIVKDDRDMTWEKTIPWLRRTTKLPIAIKGIQCVEDAVLAVEAGVDGRQLEYSLPPMEVLYRLRKQRPDVFDKVEVYIDGGVKRGTDVLKALCLGATAVGLGRPFLYAQSAYGEAGVVKIVQILEREIVTGMRGLGAACVKDLKPEMACQVPLSRLIADPFQQVERVDWEPLPRAKL</sequence>
<dbReference type="PROSITE" id="PS51349">
    <property type="entry name" value="FMN_HYDROXY_ACID_DH_2"/>
    <property type="match status" value="1"/>
</dbReference>
<reference evidence="9" key="1">
    <citation type="submission" date="2020-05" db="EMBL/GenBank/DDBJ databases">
        <title>Mycena genomes resolve the evolution of fungal bioluminescence.</title>
        <authorList>
            <person name="Tsai I.J."/>
        </authorList>
    </citation>
    <scope>NUCLEOTIDE SEQUENCE</scope>
    <source>
        <strain evidence="9">CCC161011</strain>
    </source>
</reference>
<dbReference type="PANTHER" id="PTHR10578">
    <property type="entry name" value="S -2-HYDROXY-ACID OXIDASE-RELATED"/>
    <property type="match status" value="1"/>
</dbReference>
<dbReference type="PANTHER" id="PTHR10578:SF101">
    <property type="entry name" value="L-LACTATE DEHYDROGENASE (CYTOCHROME B2)"/>
    <property type="match status" value="1"/>
</dbReference>
<dbReference type="AlphaFoldDB" id="A0A8H6XUD7"/>
<dbReference type="SMART" id="SM01117">
    <property type="entry name" value="Cyt-b5"/>
    <property type="match status" value="1"/>
</dbReference>
<organism evidence="9 10">
    <name type="scientific">Mycena venus</name>
    <dbReference type="NCBI Taxonomy" id="2733690"/>
    <lineage>
        <taxon>Eukaryota</taxon>
        <taxon>Fungi</taxon>
        <taxon>Dikarya</taxon>
        <taxon>Basidiomycota</taxon>
        <taxon>Agaricomycotina</taxon>
        <taxon>Agaricomycetes</taxon>
        <taxon>Agaricomycetidae</taxon>
        <taxon>Agaricales</taxon>
        <taxon>Marasmiineae</taxon>
        <taxon>Mycenaceae</taxon>
        <taxon>Mycena</taxon>
    </lineage>
</organism>
<dbReference type="PROSITE" id="PS00191">
    <property type="entry name" value="CYTOCHROME_B5_1"/>
    <property type="match status" value="1"/>
</dbReference>
<feature type="domain" description="FMN hydroxy acid dehydrogenase" evidence="8">
    <location>
        <begin position="124"/>
        <end position="475"/>
    </location>
</feature>
<keyword evidence="10" id="KW-1185">Reference proteome</keyword>
<dbReference type="SUPFAM" id="SSF55856">
    <property type="entry name" value="Cytochrome b5-like heme/steroid binding domain"/>
    <property type="match status" value="1"/>
</dbReference>
<dbReference type="GO" id="GO:0046872">
    <property type="term" value="F:metal ion binding"/>
    <property type="evidence" value="ECO:0007669"/>
    <property type="project" value="UniProtKB-UniRule"/>
</dbReference>
<dbReference type="OrthoDB" id="1925334at2759"/>
<dbReference type="GO" id="GO:0004460">
    <property type="term" value="F:L-lactate dehydrogenase (cytochrome) activity"/>
    <property type="evidence" value="ECO:0007669"/>
    <property type="project" value="TreeGrafter"/>
</dbReference>
<dbReference type="Pfam" id="PF00173">
    <property type="entry name" value="Cyt-b5"/>
    <property type="match status" value="1"/>
</dbReference>
<protein>
    <recommendedName>
        <fullName evidence="11">Cytochrome b2</fullName>
    </recommendedName>
</protein>
<comment type="cofactor">
    <cofactor evidence="1">
        <name>FMN</name>
        <dbReference type="ChEBI" id="CHEBI:58210"/>
    </cofactor>
</comment>